<dbReference type="EMBL" id="RBKV01000001">
    <property type="protein sequence ID" value="RKR97064.1"/>
    <property type="molecule type" value="Genomic_DNA"/>
</dbReference>
<sequence>MFRAPAYLRLRPATAEVEVEVFMVTFSEWVVRMILRESRFDESGDRIRGFSELVPGVRSANSRRPNETVSQVLI</sequence>
<gene>
    <name evidence="1" type="ORF">DFJ75_3928</name>
</gene>
<comment type="caution">
    <text evidence="1">The sequence shown here is derived from an EMBL/GenBank/DDBJ whole genome shotgun (WGS) entry which is preliminary data.</text>
</comment>
<organism evidence="1 2">
    <name type="scientific">Williamsia marianensis</name>
    <dbReference type="NCBI Taxonomy" id="85044"/>
    <lineage>
        <taxon>Bacteria</taxon>
        <taxon>Bacillati</taxon>
        <taxon>Actinomycetota</taxon>
        <taxon>Actinomycetes</taxon>
        <taxon>Mycobacteriales</taxon>
        <taxon>Nocardiaceae</taxon>
        <taxon>Williamsia</taxon>
    </lineage>
</organism>
<reference evidence="1 2" key="1">
    <citation type="submission" date="2018-10" db="EMBL/GenBank/DDBJ databases">
        <title>Sequencing the genomes of 1000 actinobacteria strains.</title>
        <authorList>
            <person name="Klenk H.-P."/>
        </authorList>
    </citation>
    <scope>NUCLEOTIDE SEQUENCE [LARGE SCALE GENOMIC DNA]</scope>
    <source>
        <strain evidence="1 2">DSM 44343</strain>
    </source>
</reference>
<protein>
    <submittedName>
        <fullName evidence="1">Uncharacterized protein</fullName>
    </submittedName>
</protein>
<dbReference type="Proteomes" id="UP000274762">
    <property type="component" value="Unassembled WGS sequence"/>
</dbReference>
<proteinExistence type="predicted"/>
<dbReference type="AlphaFoldDB" id="A0A495K925"/>
<accession>A0A495K925</accession>
<evidence type="ECO:0000313" key="2">
    <source>
        <dbReference type="Proteomes" id="UP000274762"/>
    </source>
</evidence>
<name>A0A495K925_WILMA</name>
<evidence type="ECO:0000313" key="1">
    <source>
        <dbReference type="EMBL" id="RKR97064.1"/>
    </source>
</evidence>